<keyword evidence="2" id="KW-1185">Reference proteome</keyword>
<accession>A0ACC6M9X7</accession>
<comment type="caution">
    <text evidence="1">The sequence shown here is derived from an EMBL/GenBank/DDBJ whole genome shotgun (WGS) entry which is preliminary data.</text>
</comment>
<dbReference type="Proteomes" id="UP001277972">
    <property type="component" value="Unassembled WGS sequence"/>
</dbReference>
<dbReference type="EMBL" id="JAWZSR010000020">
    <property type="protein sequence ID" value="MDX8047688.1"/>
    <property type="molecule type" value="Genomic_DNA"/>
</dbReference>
<evidence type="ECO:0000313" key="1">
    <source>
        <dbReference type="EMBL" id="MDX8047688.1"/>
    </source>
</evidence>
<sequence length="170" mass="18891">MNNNNLHPRILRYLEQLKEELAYLPEEKRAQHLIEIEDHLHSLILQKIDRGMEQDQAVEQTLADFLPADRLAQQIIDEEDVMQAINGRKNERTAKTNSKAIMSLALGVAAIIIPLIGLVIGIFGCVISRKARNEIAQLSEKGEGIAIAGLVVSVCGIATQLFLLLNIYSV</sequence>
<reference evidence="1" key="1">
    <citation type="submission" date="2023-11" db="EMBL/GenBank/DDBJ databases">
        <title>Gracilibacillus pellucida a moderately halophilic bacterium isolated from saline soil in Xinjiang province.</title>
        <authorList>
            <person name="Zhang Z."/>
            <person name="Tan F."/>
            <person name="Wang Y."/>
            <person name="Xia M."/>
        </authorList>
    </citation>
    <scope>NUCLEOTIDE SEQUENCE</scope>
    <source>
        <strain evidence="1">S3-1-1</strain>
    </source>
</reference>
<gene>
    <name evidence="1" type="ORF">SH601_17145</name>
</gene>
<proteinExistence type="predicted"/>
<evidence type="ECO:0000313" key="2">
    <source>
        <dbReference type="Proteomes" id="UP001277972"/>
    </source>
</evidence>
<name>A0ACC6M9X7_9BACI</name>
<organism evidence="1 2">
    <name type="scientific">Gracilibacillus pellucidus</name>
    <dbReference type="NCBI Taxonomy" id="3095368"/>
    <lineage>
        <taxon>Bacteria</taxon>
        <taxon>Bacillati</taxon>
        <taxon>Bacillota</taxon>
        <taxon>Bacilli</taxon>
        <taxon>Bacillales</taxon>
        <taxon>Bacillaceae</taxon>
        <taxon>Gracilibacillus</taxon>
    </lineage>
</organism>
<protein>
    <submittedName>
        <fullName evidence="1">DUF4190 domain-containing protein</fullName>
    </submittedName>
</protein>